<dbReference type="PANTHER" id="PTHR30006">
    <property type="entry name" value="THIAMINE-BINDING PERIPLASMIC PROTEIN-RELATED"/>
    <property type="match status" value="1"/>
</dbReference>
<comment type="caution">
    <text evidence="2">The sequence shown here is derived from an EMBL/GenBank/DDBJ whole genome shotgun (WGS) entry which is preliminary data.</text>
</comment>
<proteinExistence type="predicted"/>
<evidence type="ECO:0000313" key="3">
    <source>
        <dbReference type="Proteomes" id="UP001162802"/>
    </source>
</evidence>
<sequence>MRSYLIFGVFLGGLAALALLVWSYLGEDGEAARVARAQREGGVVEVYANVDAGAITPLIAAFEGRFAGVTVRYHDLSADALDARFRREADAGKVGADIVWSSAMAMQAKLVNDGYAQTYASPEKGALPTEAVWNDQSYRITAEPVAIAYNREQVAEQELARTHAAFTRMLRARWEDLAGKVATYDPARSGIGYLFLTQDLAATRDTQALLEAMGATRPVLMETTGAMLDAVARGDVTFAYNVVGPYAEERANADPRIGVLYPEDYSIVASRVAFIARGAPHPAAARLFLDFLLSREGQKILARAGLPPVRSGVAPPRLAPGQARAIPGGPRLFVNLDPIKRQRVLDTWNAALAQGKSP</sequence>
<dbReference type="RefSeq" id="WP_243800582.1">
    <property type="nucleotide sequence ID" value="NZ_JALHAT010000021.1"/>
</dbReference>
<evidence type="ECO:0000313" key="2">
    <source>
        <dbReference type="EMBL" id="MCJ1961460.1"/>
    </source>
</evidence>
<dbReference type="PANTHER" id="PTHR30006:SF25">
    <property type="entry name" value="PHOSPHOGLYCERATE TRANSPORT REGULATORY PROTEIN PGTC"/>
    <property type="match status" value="1"/>
</dbReference>
<dbReference type="Proteomes" id="UP001162802">
    <property type="component" value="Unassembled WGS sequence"/>
</dbReference>
<reference evidence="2" key="1">
    <citation type="submission" date="2022-03" db="EMBL/GenBank/DDBJ databases">
        <title>Identification of a novel bacterium isolated from mangrove sediments.</title>
        <authorList>
            <person name="Pan X."/>
        </authorList>
    </citation>
    <scope>NUCLEOTIDE SEQUENCE</scope>
    <source>
        <strain evidence="2">B2637</strain>
    </source>
</reference>
<name>A0ABT0AE54_9SPHN</name>
<organism evidence="2 3">
    <name type="scientific">Novosphingobium mangrovi</name>
    <name type="common">ex Hu et al. 2023</name>
    <dbReference type="NCBI Taxonomy" id="2930094"/>
    <lineage>
        <taxon>Bacteria</taxon>
        <taxon>Pseudomonadati</taxon>
        <taxon>Pseudomonadota</taxon>
        <taxon>Alphaproteobacteria</taxon>
        <taxon>Sphingomonadales</taxon>
        <taxon>Sphingomonadaceae</taxon>
        <taxon>Novosphingobium</taxon>
    </lineage>
</organism>
<dbReference type="EMBL" id="JALHAT010000021">
    <property type="protein sequence ID" value="MCJ1961460.1"/>
    <property type="molecule type" value="Genomic_DNA"/>
</dbReference>
<dbReference type="SUPFAM" id="SSF53850">
    <property type="entry name" value="Periplasmic binding protein-like II"/>
    <property type="match status" value="1"/>
</dbReference>
<accession>A0ABT0AE54</accession>
<evidence type="ECO:0000256" key="1">
    <source>
        <dbReference type="ARBA" id="ARBA00022729"/>
    </source>
</evidence>
<keyword evidence="1" id="KW-0732">Signal</keyword>
<dbReference type="Gene3D" id="3.40.190.10">
    <property type="entry name" value="Periplasmic binding protein-like II"/>
    <property type="match status" value="2"/>
</dbReference>
<dbReference type="Pfam" id="PF13531">
    <property type="entry name" value="SBP_bac_11"/>
    <property type="match status" value="1"/>
</dbReference>
<gene>
    <name evidence="2" type="ORF">MTR65_12270</name>
</gene>
<protein>
    <submittedName>
        <fullName evidence="2">ABC transporter substrate-binding protein</fullName>
    </submittedName>
</protein>
<keyword evidence="3" id="KW-1185">Reference proteome</keyword>